<organism evidence="1 2">
    <name type="scientific">Hydnum rufescens UP504</name>
    <dbReference type="NCBI Taxonomy" id="1448309"/>
    <lineage>
        <taxon>Eukaryota</taxon>
        <taxon>Fungi</taxon>
        <taxon>Dikarya</taxon>
        <taxon>Basidiomycota</taxon>
        <taxon>Agaricomycotina</taxon>
        <taxon>Agaricomycetes</taxon>
        <taxon>Cantharellales</taxon>
        <taxon>Hydnaceae</taxon>
        <taxon>Hydnum</taxon>
    </lineage>
</organism>
<accession>A0A9P6E0U7</accession>
<reference evidence="1" key="1">
    <citation type="journal article" date="2020" name="Nat. Commun.">
        <title>Large-scale genome sequencing of mycorrhizal fungi provides insights into the early evolution of symbiotic traits.</title>
        <authorList>
            <person name="Miyauchi S."/>
            <person name="Kiss E."/>
            <person name="Kuo A."/>
            <person name="Drula E."/>
            <person name="Kohler A."/>
            <person name="Sanchez-Garcia M."/>
            <person name="Morin E."/>
            <person name="Andreopoulos B."/>
            <person name="Barry K.W."/>
            <person name="Bonito G."/>
            <person name="Buee M."/>
            <person name="Carver A."/>
            <person name="Chen C."/>
            <person name="Cichocki N."/>
            <person name="Clum A."/>
            <person name="Culley D."/>
            <person name="Crous P.W."/>
            <person name="Fauchery L."/>
            <person name="Girlanda M."/>
            <person name="Hayes R.D."/>
            <person name="Keri Z."/>
            <person name="LaButti K."/>
            <person name="Lipzen A."/>
            <person name="Lombard V."/>
            <person name="Magnuson J."/>
            <person name="Maillard F."/>
            <person name="Murat C."/>
            <person name="Nolan M."/>
            <person name="Ohm R.A."/>
            <person name="Pangilinan J."/>
            <person name="Pereira M.F."/>
            <person name="Perotto S."/>
            <person name="Peter M."/>
            <person name="Pfister S."/>
            <person name="Riley R."/>
            <person name="Sitrit Y."/>
            <person name="Stielow J.B."/>
            <person name="Szollosi G."/>
            <person name="Zifcakova L."/>
            <person name="Stursova M."/>
            <person name="Spatafora J.W."/>
            <person name="Tedersoo L."/>
            <person name="Vaario L.M."/>
            <person name="Yamada A."/>
            <person name="Yan M."/>
            <person name="Wang P."/>
            <person name="Xu J."/>
            <person name="Bruns T."/>
            <person name="Baldrian P."/>
            <person name="Vilgalys R."/>
            <person name="Dunand C."/>
            <person name="Henrissat B."/>
            <person name="Grigoriev I.V."/>
            <person name="Hibbett D."/>
            <person name="Nagy L.G."/>
            <person name="Martin F.M."/>
        </authorList>
    </citation>
    <scope>NUCLEOTIDE SEQUENCE</scope>
    <source>
        <strain evidence="1">UP504</strain>
    </source>
</reference>
<evidence type="ECO:0000313" key="1">
    <source>
        <dbReference type="EMBL" id="KAF9521062.1"/>
    </source>
</evidence>
<protein>
    <submittedName>
        <fullName evidence="1">Uncharacterized protein</fullName>
    </submittedName>
</protein>
<name>A0A9P6E0U7_9AGAM</name>
<evidence type="ECO:0000313" key="2">
    <source>
        <dbReference type="Proteomes" id="UP000886523"/>
    </source>
</evidence>
<sequence>MDGGLGDQGYLLPVIPRAGLINVARPQPHSQIPQLRLKYPRKDAIYSPMVTSATQFVSLRIAQVHILPITDAATDLPGGPSTGGHLYLIEGTGPFVDVPAIRQYAGTTVDLLISSVTLAVDVDCTHTWATHLSGITQTEHPPVARGNLLHPGIYEFVPTNPILLSRISTTSVDSKPYAVTFHAAVTQRNDGTCVMSGNLDTLTATHLIPKRMGLDGARDVVTRFCREPTDLGIYRFDPGSFCLLAWICVWNTFIDDSDHDSDESWSDNGGEGTVVSLISL</sequence>
<dbReference type="OrthoDB" id="3141919at2759"/>
<gene>
    <name evidence="1" type="ORF">BS47DRAFT_1378470</name>
</gene>
<comment type="caution">
    <text evidence="1">The sequence shown here is derived from an EMBL/GenBank/DDBJ whole genome shotgun (WGS) entry which is preliminary data.</text>
</comment>
<proteinExistence type="predicted"/>
<keyword evidence="2" id="KW-1185">Reference proteome</keyword>
<dbReference type="EMBL" id="MU128909">
    <property type="protein sequence ID" value="KAF9521062.1"/>
    <property type="molecule type" value="Genomic_DNA"/>
</dbReference>
<dbReference type="AlphaFoldDB" id="A0A9P6E0U7"/>
<dbReference type="Proteomes" id="UP000886523">
    <property type="component" value="Unassembled WGS sequence"/>
</dbReference>